<evidence type="ECO:0000313" key="3">
    <source>
        <dbReference type="Proteomes" id="UP000198500"/>
    </source>
</evidence>
<protein>
    <submittedName>
        <fullName evidence="2">Uncharacterized protein</fullName>
    </submittedName>
</protein>
<sequence length="230" mass="25405">MYLSYVRAILIGTGLCTAGATLAETPASPASTVQEVEAEELFPLVPSESTFEVVDGDGEGRQVVMELSSADSEGRWEVRFGDYNILHLSKLRDGSVLLTGLDVLTQGQTVQYEPPVVLLPNRIVPDRTWSTSGRATVVNIETREVEHTGEYQHRVMPITREPYVTPAGDYEGFLVPLEQTIDLEAQAVIRLSLDLGFFPGKGLVKRSMKFVIDKPLFFGSTTRRTAELTR</sequence>
<name>A0A1H2U006_9GAMM</name>
<reference evidence="2 3" key="1">
    <citation type="submission" date="2016-10" db="EMBL/GenBank/DDBJ databases">
        <authorList>
            <person name="de Groot N.N."/>
        </authorList>
    </citation>
    <scope>NUCLEOTIDE SEQUENCE [LARGE SCALE GENOMIC DNA]</scope>
    <source>
        <strain evidence="2 3">DSM 19219</strain>
    </source>
</reference>
<dbReference type="OrthoDB" id="6175075at2"/>
<keyword evidence="3" id="KW-1185">Reference proteome</keyword>
<feature type="chain" id="PRO_5011496144" evidence="1">
    <location>
        <begin position="24"/>
        <end position="230"/>
    </location>
</feature>
<dbReference type="AlphaFoldDB" id="A0A1H2U006"/>
<dbReference type="RefSeq" id="WP_092568138.1">
    <property type="nucleotide sequence ID" value="NZ_BMXH01000016.1"/>
</dbReference>
<accession>A0A1H2U006</accession>
<dbReference type="EMBL" id="FNNI01000002">
    <property type="protein sequence ID" value="SDW49308.1"/>
    <property type="molecule type" value="Genomic_DNA"/>
</dbReference>
<gene>
    <name evidence="2" type="ORF">SAMN05443545_10230</name>
</gene>
<organism evidence="2 3">
    <name type="scientific">Aidingimonas halophila</name>
    <dbReference type="NCBI Taxonomy" id="574349"/>
    <lineage>
        <taxon>Bacteria</taxon>
        <taxon>Pseudomonadati</taxon>
        <taxon>Pseudomonadota</taxon>
        <taxon>Gammaproteobacteria</taxon>
        <taxon>Oceanospirillales</taxon>
        <taxon>Halomonadaceae</taxon>
        <taxon>Aidingimonas</taxon>
    </lineage>
</organism>
<evidence type="ECO:0000256" key="1">
    <source>
        <dbReference type="SAM" id="SignalP"/>
    </source>
</evidence>
<proteinExistence type="predicted"/>
<dbReference type="Proteomes" id="UP000198500">
    <property type="component" value="Unassembled WGS sequence"/>
</dbReference>
<feature type="signal peptide" evidence="1">
    <location>
        <begin position="1"/>
        <end position="23"/>
    </location>
</feature>
<evidence type="ECO:0000313" key="2">
    <source>
        <dbReference type="EMBL" id="SDW49308.1"/>
    </source>
</evidence>
<keyword evidence="1" id="KW-0732">Signal</keyword>